<name>A0AA89CDD1_PINIB</name>
<feature type="transmembrane region" description="Helical" evidence="2">
    <location>
        <begin position="507"/>
        <end position="526"/>
    </location>
</feature>
<feature type="compositionally biased region" description="Basic residues" evidence="1">
    <location>
        <begin position="103"/>
        <end position="117"/>
    </location>
</feature>
<feature type="compositionally biased region" description="Basic and acidic residues" evidence="1">
    <location>
        <begin position="422"/>
        <end position="434"/>
    </location>
</feature>
<feature type="transmembrane region" description="Helical" evidence="2">
    <location>
        <begin position="1118"/>
        <end position="1138"/>
    </location>
</feature>
<feature type="compositionally biased region" description="Basic and acidic residues" evidence="1">
    <location>
        <begin position="87"/>
        <end position="102"/>
    </location>
</feature>
<feature type="transmembrane region" description="Helical" evidence="2">
    <location>
        <begin position="937"/>
        <end position="958"/>
    </location>
</feature>
<evidence type="ECO:0000256" key="1">
    <source>
        <dbReference type="SAM" id="MobiDB-lite"/>
    </source>
</evidence>
<feature type="transmembrane region" description="Helical" evidence="2">
    <location>
        <begin position="562"/>
        <end position="584"/>
    </location>
</feature>
<feature type="region of interest" description="Disordered" evidence="1">
    <location>
        <begin position="1036"/>
        <end position="1057"/>
    </location>
</feature>
<feature type="region of interest" description="Disordered" evidence="1">
    <location>
        <begin position="228"/>
        <end position="253"/>
    </location>
</feature>
<feature type="compositionally biased region" description="Polar residues" evidence="1">
    <location>
        <begin position="150"/>
        <end position="164"/>
    </location>
</feature>
<feature type="transmembrane region" description="Helical" evidence="2">
    <location>
        <begin position="828"/>
        <end position="850"/>
    </location>
</feature>
<keyword evidence="4" id="KW-1185">Reference proteome</keyword>
<protein>
    <submittedName>
        <fullName evidence="3">Uncharacterized protein</fullName>
    </submittedName>
</protein>
<dbReference type="Proteomes" id="UP001186944">
    <property type="component" value="Unassembled WGS sequence"/>
</dbReference>
<comment type="caution">
    <text evidence="3">The sequence shown here is derived from an EMBL/GenBank/DDBJ whole genome shotgun (WGS) entry which is preliminary data.</text>
</comment>
<dbReference type="EMBL" id="VSWD01000002">
    <property type="protein sequence ID" value="KAK3107418.1"/>
    <property type="molecule type" value="Genomic_DNA"/>
</dbReference>
<feature type="compositionally biased region" description="Basic and acidic residues" evidence="1">
    <location>
        <begin position="440"/>
        <end position="462"/>
    </location>
</feature>
<feature type="compositionally biased region" description="Basic and acidic residues" evidence="1">
    <location>
        <begin position="1039"/>
        <end position="1052"/>
    </location>
</feature>
<keyword evidence="2" id="KW-0812">Transmembrane</keyword>
<feature type="region of interest" description="Disordered" evidence="1">
    <location>
        <begin position="25"/>
        <end position="175"/>
    </location>
</feature>
<evidence type="ECO:0000313" key="3">
    <source>
        <dbReference type="EMBL" id="KAK3107418.1"/>
    </source>
</evidence>
<keyword evidence="2" id="KW-0472">Membrane</keyword>
<feature type="transmembrane region" description="Helical" evidence="2">
    <location>
        <begin position="260"/>
        <end position="278"/>
    </location>
</feature>
<accession>A0AA89CDD1</accession>
<feature type="region of interest" description="Disordered" evidence="1">
    <location>
        <begin position="404"/>
        <end position="462"/>
    </location>
</feature>
<feature type="transmembrane region" description="Helical" evidence="2">
    <location>
        <begin position="636"/>
        <end position="655"/>
    </location>
</feature>
<sequence length="1164" mass="131773">MGDFDEIYENQEIIQSFLSNRQIANDGFPKKKKKGRRGVQIPEEPKTFEFNREEEEEATVEIGDSRGVGKKKKQIPEDAEPFVFNDNRQEDESFEMIDSRGADKKKKKKKKKKSKDRHKTENVTESDDFDRNVPGADQIQVNAGYDENEAYNQRNENSLSQFPNRNEPLERNDLNDEAVNEDEDVWYREFEPVEEAQGSTEIRPDFVQRSDFFQDGTMRDFDCIQETPVEINGETGEDMSKKKKKAKKKSEREDTEKDKLKRFITFVTAPFAFSYTIGMGALRAAIFLAAATPCIELALSWMDGNYAPDIKNKFASYTGLFSFWSYILEMLEKIVCILLMTDIKLSTDAPFGSLMKDFTFLYLFKIPPELSRGFMMVILAAVPPPPILTIASDSNSSLRLEMAMRGGQGKREGVKGGSGGGKRGEGGGRGGRREGRGKRGKGETGEGGERGEERGKGGERRYNKALLEPKVIRKKDNHKDHWKMTRYYQRDSFRLDNQTKKQRAEKILLLVVVAVSLATNITNFVFKLKVKDKLLFGSNVEKIASTFISAETLSTLRLITGYVNFIAESAAPLLITTVLAVYFFALLIRSTFVPIHTVAKVLLVYIAIKSVPSSTFLAKIDIPTVSEEIGISIDSFMWFFACVPFVIFLPMLPYIFTRSLKDIIEEVLDILRSFLELLLNFVFPSKVYRLLSMISSVLGACSFILIIFSLAVPWNDINFKPNKDLREVATGINTFLSSVEDFYNTFEEVTNKVCGESRNNMAKDLSDSQKEIDKKDDYGGDAQSIKEAKSNFTKVQEELTKLTSSTSTSPTCSRINEIDRISCTAYRIAYFAAIALMLVPFAGVAGKIALQTARVTRTVLLLLKRFINMKGKIDAVIRLLKFFRDKFLSGVIHTWTVKFQSEKYIMVFLLPCMGLGLFCISLGFWHRSKFSDARIRGIVSIISTVFLFINGALCIFAWTSKWVTEKTMEGLPLVEVEVKELIGWKMIKLAYVLSTISAIILWLFSSADMVVALLKSIGQSIVKLFKGKICRKKTTNMDNQREGTDQRQDTVQREGTVQRQGTVKKAISYTKKERMKAKRLRELEEEGGDDIYAVMKEDRKKKKENLTLVQTNILLTRVWAMPLFPAIMCGALLVYVSFAGKPAFVGDISLKEGTVESVPPYKMI</sequence>
<feature type="transmembrane region" description="Helical" evidence="2">
    <location>
        <begin position="904"/>
        <end position="925"/>
    </location>
</feature>
<proteinExistence type="predicted"/>
<evidence type="ECO:0000313" key="4">
    <source>
        <dbReference type="Proteomes" id="UP001186944"/>
    </source>
</evidence>
<dbReference type="AlphaFoldDB" id="A0AA89CDD1"/>
<keyword evidence="2" id="KW-1133">Transmembrane helix</keyword>
<feature type="transmembrane region" description="Helical" evidence="2">
    <location>
        <begin position="989"/>
        <end position="1014"/>
    </location>
</feature>
<gene>
    <name evidence="3" type="ORF">FSP39_014163</name>
</gene>
<organism evidence="3 4">
    <name type="scientific">Pinctada imbricata</name>
    <name type="common">Atlantic pearl-oyster</name>
    <name type="synonym">Pinctada martensii</name>
    <dbReference type="NCBI Taxonomy" id="66713"/>
    <lineage>
        <taxon>Eukaryota</taxon>
        <taxon>Metazoa</taxon>
        <taxon>Spiralia</taxon>
        <taxon>Lophotrochozoa</taxon>
        <taxon>Mollusca</taxon>
        <taxon>Bivalvia</taxon>
        <taxon>Autobranchia</taxon>
        <taxon>Pteriomorphia</taxon>
        <taxon>Pterioida</taxon>
        <taxon>Pterioidea</taxon>
        <taxon>Pteriidae</taxon>
        <taxon>Pinctada</taxon>
    </lineage>
</organism>
<reference evidence="3" key="1">
    <citation type="submission" date="2019-08" db="EMBL/GenBank/DDBJ databases">
        <title>The improved chromosome-level genome for the pearl oyster Pinctada fucata martensii using PacBio sequencing and Hi-C.</title>
        <authorList>
            <person name="Zheng Z."/>
        </authorList>
    </citation>
    <scope>NUCLEOTIDE SEQUENCE</scope>
    <source>
        <strain evidence="3">ZZ-2019</strain>
        <tissue evidence="3">Adductor muscle</tissue>
    </source>
</reference>
<evidence type="ECO:0000256" key="2">
    <source>
        <dbReference type="SAM" id="Phobius"/>
    </source>
</evidence>
<feature type="transmembrane region" description="Helical" evidence="2">
    <location>
        <begin position="690"/>
        <end position="714"/>
    </location>
</feature>